<reference evidence="3" key="1">
    <citation type="submission" date="2018-07" db="EMBL/GenBank/DDBJ databases">
        <title>Giant CbK-like Caulobacter bacteriophages have genetically divergent genomes.</title>
        <authorList>
            <person name="Wilson K.M."/>
            <person name="Ely B."/>
        </authorList>
    </citation>
    <scope>NUCLEOTIDE SEQUENCE [LARGE SCALE GENOMIC DNA]</scope>
</reference>
<evidence type="ECO:0000313" key="2">
    <source>
        <dbReference type="EMBL" id="AXQ69506.1"/>
    </source>
</evidence>
<feature type="transmembrane region" description="Helical" evidence="1">
    <location>
        <begin position="64"/>
        <end position="89"/>
    </location>
</feature>
<keyword evidence="1" id="KW-0472">Membrane</keyword>
<reference evidence="2 3" key="2">
    <citation type="submission" date="2018-09" db="EMBL/GenBank/DDBJ databases">
        <title>Giant CbK-like Caulobacter bacteriophages have genetically divergent genomes.</title>
        <authorList>
            <person name="Wilson K."/>
            <person name="Ely B."/>
        </authorList>
    </citation>
    <scope>NUCLEOTIDE SEQUENCE [LARGE SCALE GENOMIC DNA]</scope>
</reference>
<evidence type="ECO:0000256" key="1">
    <source>
        <dbReference type="SAM" id="Phobius"/>
    </source>
</evidence>
<evidence type="ECO:0000313" key="3">
    <source>
        <dbReference type="Proteomes" id="UP000259421"/>
    </source>
</evidence>
<accession>A0A385ECU8</accession>
<proteinExistence type="predicted"/>
<dbReference type="Proteomes" id="UP000259421">
    <property type="component" value="Segment"/>
</dbReference>
<sequence length="108" mass="12482">MIFFDSDPIANLSLNVLMWWAGVGLSYMVLMWIAVMLDNAICATFGWRPHVERLLFKSFDRFDLPPMCVVGFWFIAIPFQVLWAVIGLVQMAHKPRSVKNERPYQGCV</sequence>
<keyword evidence="3" id="KW-1185">Reference proteome</keyword>
<organism evidence="2 3">
    <name type="scientific">Caulobacter phage CcrBL9</name>
    <dbReference type="NCBI Taxonomy" id="2283270"/>
    <lineage>
        <taxon>Viruses</taxon>
        <taxon>Duplodnaviria</taxon>
        <taxon>Heunggongvirae</taxon>
        <taxon>Uroviricota</taxon>
        <taxon>Caudoviricetes</taxon>
        <taxon>Jeanschmidtviridae</taxon>
        <taxon>Bertelyvirus</taxon>
        <taxon>Bertelyvirus BL9</taxon>
    </lineage>
</organism>
<protein>
    <recommendedName>
        <fullName evidence="4">Transmembrane protein</fullName>
    </recommendedName>
</protein>
<gene>
    <name evidence="2" type="ORF">CcrBL9_gp482</name>
</gene>
<name>A0A385ECU8_9CAUD</name>
<dbReference type="EMBL" id="MH588546">
    <property type="protein sequence ID" value="AXQ69506.1"/>
    <property type="molecule type" value="Genomic_DNA"/>
</dbReference>
<feature type="transmembrane region" description="Helical" evidence="1">
    <location>
        <begin position="12"/>
        <end position="35"/>
    </location>
</feature>
<evidence type="ECO:0008006" key="4">
    <source>
        <dbReference type="Google" id="ProtNLM"/>
    </source>
</evidence>
<keyword evidence="1" id="KW-0812">Transmembrane</keyword>
<keyword evidence="1" id="KW-1133">Transmembrane helix</keyword>